<dbReference type="Proteomes" id="UP000191040">
    <property type="component" value="Chromosome I"/>
</dbReference>
<evidence type="ECO:0000313" key="5">
    <source>
        <dbReference type="EMBL" id="SKB06382.1"/>
    </source>
</evidence>
<evidence type="ECO:0000256" key="2">
    <source>
        <dbReference type="ARBA" id="ARBA00022598"/>
    </source>
</evidence>
<dbReference type="Pfam" id="PF13193">
    <property type="entry name" value="AMP-binding_C"/>
    <property type="match status" value="1"/>
</dbReference>
<dbReference type="RefSeq" id="WP_078699384.1">
    <property type="nucleotide sequence ID" value="NZ_LT796768.1"/>
</dbReference>
<dbReference type="GO" id="GO:0031956">
    <property type="term" value="F:medium-chain fatty acid-CoA ligase activity"/>
    <property type="evidence" value="ECO:0007669"/>
    <property type="project" value="TreeGrafter"/>
</dbReference>
<dbReference type="EMBL" id="LT796768">
    <property type="protein sequence ID" value="SKB06382.1"/>
    <property type="molecule type" value="Genomic_DNA"/>
</dbReference>
<proteinExistence type="inferred from homology"/>
<name>A0A1T4YX83_9ACTN</name>
<feature type="domain" description="AMP-dependent synthetase/ligase" evidence="3">
    <location>
        <begin position="8"/>
        <end position="357"/>
    </location>
</feature>
<dbReference type="Pfam" id="PF00501">
    <property type="entry name" value="AMP-binding"/>
    <property type="match status" value="1"/>
</dbReference>
<dbReference type="InterPro" id="IPR042099">
    <property type="entry name" value="ANL_N_sf"/>
</dbReference>
<comment type="similarity">
    <text evidence="1">Belongs to the ATP-dependent AMP-binding enzyme family.</text>
</comment>
<dbReference type="AlphaFoldDB" id="A0A1T4YX83"/>
<protein>
    <submittedName>
        <fullName evidence="5">Long-chain acyl-CoA synthetase</fullName>
    </submittedName>
</protein>
<dbReference type="InterPro" id="IPR020845">
    <property type="entry name" value="AMP-binding_CS"/>
</dbReference>
<dbReference type="InterPro" id="IPR045851">
    <property type="entry name" value="AMP-bd_C_sf"/>
</dbReference>
<dbReference type="OrthoDB" id="9803968at2"/>
<reference evidence="6" key="1">
    <citation type="submission" date="2017-02" db="EMBL/GenBank/DDBJ databases">
        <authorList>
            <person name="Varghese N."/>
            <person name="Submissions S."/>
        </authorList>
    </citation>
    <scope>NUCLEOTIDE SEQUENCE [LARGE SCALE GENOMIC DNA]</scope>
    <source>
        <strain evidence="6">9H-4</strain>
    </source>
</reference>
<dbReference type="FunFam" id="3.30.300.30:FF:000008">
    <property type="entry name" value="2,3-dihydroxybenzoate-AMP ligase"/>
    <property type="match status" value="1"/>
</dbReference>
<feature type="domain" description="AMP-binding enzyme C-terminal" evidence="4">
    <location>
        <begin position="407"/>
        <end position="482"/>
    </location>
</feature>
<keyword evidence="6" id="KW-1185">Reference proteome</keyword>
<evidence type="ECO:0000256" key="1">
    <source>
        <dbReference type="ARBA" id="ARBA00006432"/>
    </source>
</evidence>
<dbReference type="STRING" id="1736691.SAMN06295964_1287"/>
<dbReference type="InterPro" id="IPR000873">
    <property type="entry name" value="AMP-dep_synth/lig_dom"/>
</dbReference>
<dbReference type="PROSITE" id="PS00455">
    <property type="entry name" value="AMP_BINDING"/>
    <property type="match status" value="1"/>
</dbReference>
<dbReference type="PANTHER" id="PTHR43201:SF5">
    <property type="entry name" value="MEDIUM-CHAIN ACYL-COA LIGASE ACSF2, MITOCHONDRIAL"/>
    <property type="match status" value="1"/>
</dbReference>
<dbReference type="InterPro" id="IPR025110">
    <property type="entry name" value="AMP-bd_C"/>
</dbReference>
<evidence type="ECO:0000259" key="4">
    <source>
        <dbReference type="Pfam" id="PF13193"/>
    </source>
</evidence>
<organism evidence="5 6">
    <name type="scientific">Aeromicrobium choanae</name>
    <dbReference type="NCBI Taxonomy" id="1736691"/>
    <lineage>
        <taxon>Bacteria</taxon>
        <taxon>Bacillati</taxon>
        <taxon>Actinomycetota</taxon>
        <taxon>Actinomycetes</taxon>
        <taxon>Propionibacteriales</taxon>
        <taxon>Nocardioidaceae</taxon>
        <taxon>Aeromicrobium</taxon>
    </lineage>
</organism>
<evidence type="ECO:0000259" key="3">
    <source>
        <dbReference type="Pfam" id="PF00501"/>
    </source>
</evidence>
<keyword evidence="2" id="KW-0436">Ligase</keyword>
<dbReference type="PANTHER" id="PTHR43201">
    <property type="entry name" value="ACYL-COA SYNTHETASE"/>
    <property type="match status" value="1"/>
</dbReference>
<sequence length="497" mass="53215">MNIVESLWNHADQTPDRLALRAGEERITYGELRRKIARVAGAHAARGLGPGATVVLVASSTPDFVVHYYALQALGCTVVTMNTMSTDRELRHVLGDTDVSLVLVEDASCEAVATACGATGNAWVVIEAMEESAEVGGLERWHDSDPDHPAVLLYTSGTTGAPKGAELTVANLSAMTRVLPPVLELTEDDRFGTGLPLFHVFGQALIMNTILSMGGSLSLLSPFSASGMVQLIREHRLSVVAGVPTMWNAMLLVDNAYRAEDFADLRIAASGGASLPRSVIEDFADRFRCTILEGYGLTECCGAAAFNDVRREPKVGTVGPALPGVTIRVRDAQGVEVPVGETGEIHVSGPIVMRGYHGREEATAETLVDGELRTGDLGFLDEDGYLTIVDRAKDLIIRGGYNVYPREVEEVLYSHPDVVEAAVIGVPDTHLGEEIGAVVVLADGSATTVDDLRELARRELSAYKIPRLYTFVETLPKGATGKILKRHLASGDLFARA</sequence>
<gene>
    <name evidence="5" type="ORF">SAMN06295964_1287</name>
</gene>
<evidence type="ECO:0000313" key="6">
    <source>
        <dbReference type="Proteomes" id="UP000191040"/>
    </source>
</evidence>
<dbReference type="Gene3D" id="3.30.300.30">
    <property type="match status" value="1"/>
</dbReference>
<accession>A0A1T4YX83</accession>
<dbReference type="Gene3D" id="3.40.50.12780">
    <property type="entry name" value="N-terminal domain of ligase-like"/>
    <property type="match status" value="1"/>
</dbReference>
<dbReference type="GO" id="GO:0006631">
    <property type="term" value="P:fatty acid metabolic process"/>
    <property type="evidence" value="ECO:0007669"/>
    <property type="project" value="TreeGrafter"/>
</dbReference>
<dbReference type="SUPFAM" id="SSF56801">
    <property type="entry name" value="Acetyl-CoA synthetase-like"/>
    <property type="match status" value="1"/>
</dbReference>